<organism evidence="1 2">
    <name type="scientific">Cohaesibacter gelatinilyticus</name>
    <dbReference type="NCBI Taxonomy" id="372072"/>
    <lineage>
        <taxon>Bacteria</taxon>
        <taxon>Pseudomonadati</taxon>
        <taxon>Pseudomonadota</taxon>
        <taxon>Alphaproteobacteria</taxon>
        <taxon>Hyphomicrobiales</taxon>
        <taxon>Cohaesibacteraceae</taxon>
    </lineage>
</organism>
<dbReference type="PANTHER" id="PTHR43760">
    <property type="entry name" value="ENDORIBONUCLEASE-RELATED"/>
    <property type="match status" value="1"/>
</dbReference>
<accession>A0A285PBC0</accession>
<gene>
    <name evidence="1" type="ORF">SAMN06265368_2106</name>
</gene>
<dbReference type="Pfam" id="PF01042">
    <property type="entry name" value="Ribonuc_L-PSP"/>
    <property type="match status" value="1"/>
</dbReference>
<protein>
    <submittedName>
        <fullName evidence="1">Enamine deaminase RidA, house cleaning of reactive enamine intermediates, YjgF/YER057c/UK114 family</fullName>
    </submittedName>
</protein>
<dbReference type="InterPro" id="IPR013813">
    <property type="entry name" value="Endoribo_LPSP/chorism_mut-like"/>
</dbReference>
<evidence type="ECO:0000313" key="1">
    <source>
        <dbReference type="EMBL" id="SNZ19029.1"/>
    </source>
</evidence>
<dbReference type="InterPro" id="IPR035959">
    <property type="entry name" value="RutC-like_sf"/>
</dbReference>
<name>A0A285PBC0_9HYPH</name>
<dbReference type="RefSeq" id="WP_170956043.1">
    <property type="nucleotide sequence ID" value="NZ_OBEL01000002.1"/>
</dbReference>
<dbReference type="InterPro" id="IPR006175">
    <property type="entry name" value="YjgF/YER057c/UK114"/>
</dbReference>
<dbReference type="CDD" id="cd02199">
    <property type="entry name" value="YjgF_YER057c_UK114_like_1"/>
    <property type="match status" value="1"/>
</dbReference>
<dbReference type="PANTHER" id="PTHR43760:SF1">
    <property type="entry name" value="ENDORIBONUCLEASE L-PSP_CHORISMATE MUTASE-LIKE DOMAIN-CONTAINING PROTEIN"/>
    <property type="match status" value="1"/>
</dbReference>
<dbReference type="EMBL" id="OBEL01000002">
    <property type="protein sequence ID" value="SNZ19029.1"/>
    <property type="molecule type" value="Genomic_DNA"/>
</dbReference>
<proteinExistence type="predicted"/>
<dbReference type="AlphaFoldDB" id="A0A285PBC0"/>
<reference evidence="1 2" key="1">
    <citation type="submission" date="2017-09" db="EMBL/GenBank/DDBJ databases">
        <authorList>
            <person name="Ehlers B."/>
            <person name="Leendertz F.H."/>
        </authorList>
    </citation>
    <scope>NUCLEOTIDE SEQUENCE [LARGE SCALE GENOMIC DNA]</scope>
    <source>
        <strain evidence="1 2">DSM 18289</strain>
    </source>
</reference>
<sequence>MAINSKDKVISHKPAKPIGHFCHVRQFGDILYVSGQLPFDDNGLVVAGKVGSEVGLDDACEAAKLCVLNGFQAIHDLLGPDWKERIVVARHTVFVACGSDKVALPEIANAASSEICDVLGPDQVSARSAVGVCQLPANSPVEVEMTLGLLSEDQSVA</sequence>
<keyword evidence="2" id="KW-1185">Reference proteome</keyword>
<dbReference type="Gene3D" id="3.30.1330.40">
    <property type="entry name" value="RutC-like"/>
    <property type="match status" value="1"/>
</dbReference>
<evidence type="ECO:0000313" key="2">
    <source>
        <dbReference type="Proteomes" id="UP000219439"/>
    </source>
</evidence>
<dbReference type="Proteomes" id="UP000219439">
    <property type="component" value="Unassembled WGS sequence"/>
</dbReference>
<dbReference type="SUPFAM" id="SSF55298">
    <property type="entry name" value="YjgF-like"/>
    <property type="match status" value="1"/>
</dbReference>